<feature type="compositionally biased region" description="Basic and acidic residues" evidence="4">
    <location>
        <begin position="1386"/>
        <end position="1409"/>
    </location>
</feature>
<dbReference type="SMART" id="SM00320">
    <property type="entry name" value="WD40"/>
    <property type="match status" value="3"/>
</dbReference>
<dbReference type="InterPro" id="IPR001680">
    <property type="entry name" value="WD40_rpt"/>
</dbReference>
<dbReference type="Gene3D" id="2.130.10.10">
    <property type="entry name" value="YVTN repeat-like/Quinoprotein amine dehydrogenase"/>
    <property type="match status" value="1"/>
</dbReference>
<dbReference type="GO" id="GO:0000127">
    <property type="term" value="C:transcription factor TFIIIC complex"/>
    <property type="evidence" value="ECO:0007669"/>
    <property type="project" value="TreeGrafter"/>
</dbReference>
<feature type="compositionally biased region" description="Basic and acidic residues" evidence="4">
    <location>
        <begin position="647"/>
        <end position="662"/>
    </location>
</feature>
<feature type="compositionally biased region" description="Acidic residues" evidence="4">
    <location>
        <begin position="1884"/>
        <end position="1914"/>
    </location>
</feature>
<feature type="compositionally biased region" description="Basic residues" evidence="4">
    <location>
        <begin position="1918"/>
        <end position="1928"/>
    </location>
</feature>
<dbReference type="SMART" id="SM00355">
    <property type="entry name" value="ZnF_C2H2"/>
    <property type="match status" value="3"/>
</dbReference>
<evidence type="ECO:0000256" key="3">
    <source>
        <dbReference type="ARBA" id="ARBA00023242"/>
    </source>
</evidence>
<protein>
    <submittedName>
        <fullName evidence="7">CSON001971 protein</fullName>
    </submittedName>
</protein>
<keyword evidence="2" id="KW-0804">Transcription</keyword>
<feature type="domain" description="C2H2-type" evidence="5">
    <location>
        <begin position="1837"/>
        <end position="1860"/>
    </location>
</feature>
<feature type="region of interest" description="Disordered" evidence="4">
    <location>
        <begin position="788"/>
        <end position="883"/>
    </location>
</feature>
<sequence length="2480" mass="279544">MENKMMMENLLQKKSLEKNTTQQNEIGSVKKLIKPVKTLKGLGKKDPSLLKNLKDAMKNAVAKSKGVDNVQCDLSTSRGKTDSKATQSSKQSKIEVLSVENPQLNIREIFPNLNEKKDTQTISGRKNSSDNKKLPTLPIADNKKLSDEIQKQEIKSNTGEKPSLPVRRGASDVVKLALAKKVENRLANKKLVAAAIKNKSVRTAPVIKTDKKSMESVIIEDEKSTSDNSINIQEVKFNVKSPIKNFTVISSPSTSQNLPSTSKNVMPSPLTPSKFDINSLPVIIDDGSTDLNLPPLIIVPPAENFKCDFATSSMQTSTPMSIKRKISFSSESTSESKPIPIRDLGIKPLKVTTVIKKQGVISLSDQGIPTPNLHKSPSESHIQRRVNYHKSPNKDDEFNEHFSDHNSTMSDTSIDHGDYTIHVKPSSSRVLVPFEIEGGTKRRILLTKISTNDPELQQNVLKGCKNLIKSTQTPFIQIKNEGNDSDDELYGFTSAEIEASRRIANSTLEYYKRRRSISEDSSCKKMEDLNKNKQDVKVAPKIVAHLKSMLKGDVEKLKKAVAEQRKINSKVKSTRISLSSKDSDFSSCDEGRSKNHQSTSAVNKKESKSLSKVENLIKIPKRPEVHAIETAFLDNPITVDKPSEARNFKKDEEISQPHEKITQKSTDNLKISESVKDLKKPPDLSSPKKNDTPMRSPKNQKSSISDKIQSKPEKSRTDSVSEPTSQSADKTERDPVKSSLLNIREKLSQSLSSSPNVSTSNPDISSILELLNQDSLLNEFVQFAKGKINKSSSDVSSVPKVDEKDQSPPSNEKSELKSVSDVQENVTPEVNESESKPETIPDEESHMSDHDNFDSHFDETRFSSPEKELPPSDEESTLPVKNLNEDNAVLVINQQRELKINIEQDTSNEVFDKMIQKTDTDDPNPNKNEVPITESPLKDEIPHRLQKTTQDEFNDQVKPTKIDDPLPSTSKDSITKLVTDQASKLILPVSATQGTKILKPKKKFAPVLPKSRANVSSQPQKKSKTSIEVIENVPVLKEGSPQIQHETRKKSIEKLDSNPIGFNENEKGLKTSQEKIQSESKIKSKSDKIVDSTSEIKNVNEISSLSKIKSPKKSGIETAVTEKSTLKQLKDHDNKNLKDDSETEHSDKEKAKESSIKTRDDKEQKNKSDIESDLKRRKSSSESKPKDQSALQKDTKTGDDKKHKEKNDSRKEKEDQKRRNSKSETSKEVHSPKKIESSDKSKETSEIQEPSKNFKYDTSNESQNVPSENVLSRSSKRRASYKSPSREVKSREENKSNESSSSSKKRKISESKTDVIVDAKIPRKSSSRDEDSKKSTENVKLSSKNSKLSSENSKLSSENSKLSTKISPSNETDDDALKLKRKKSRSHENESQKKSDDIKFKSNNEDKKKSSSKISDYFKKTESKGSASNEIKSHVETPKSSESKKHKLHDEKRHDSGEKLDEAHSKEFHRSQSASKSSDKAEKDKKEETSNTSEEIIETPTVQKKRGRPKKISVTPISTPEVKSDTECPVEFGLLRRKAASQADQKRRGTDINASNIVDSPTSSKALEEKETKSKLKALDEKENKSKEITKGKRGRKRKISVEEKILDNSDDEQPLSKLTVNPKEPSTKKQKSDTDYTCGLCKQFIERKKWTKHLIQHNGLGWRIELDDPIDLENEKAKLNTMIKFQKDYKITVLKCEKCGDQKKSALGMIGHEMKCGLSKDDLEKAKVNCEHCGTLIMSYCMPIHLKSHCRVLKEKEMAERLERLRGTESKDECTEFNDSGRVKRKAVKKTIKKWEKMIEEVGHITCSFSSDCPFTSKSIKEATHHRETCKLAIYQLCALCDFRSNDRTELLEHVKLNHAHGEERKAFDGDDSDTYEGKSGESENESDSEEGETESELGTPSEDEGSAVEELENVTNRRKRELKRSQARVSEVKVNPKHQMLRYMTFKELSQFKSAADSLKTFRSENYSIELLFPDLKPGVSTYLNDNSRAFYEPSNKISIKFSMQYPDKYQCDIGKIKLDTTNYKILSLYESEIFNNSQTIFIGGPITSMQWLPFPDNYTGPQVLAITTKKDETFKSFSKFTPEPCSIQFWLFTKPSKKQSSKIQEPVTHLYSIAIDKGPVWDMKFCPSGGYAEHNRLGLLACTVSSEIHIYALPLKENLLSDKIKSQIVIKLKPSLILESGFSDTKIFSTKISWSHQKNHSILTAGFSNGFVSIWKLDKNSTLLYNKNSNGIVVTPLFTFAAHQEAITILNHHSTSDADYIYTGSLDRRIKVFRLNDDSQCIEIFHFKTPSRVSCGGWPVNWISFFYGLDCEFSLQRAELKLRNPNELGPLSDYGALFNICSTITDVAINEWNDVIYFVSGAGDIFACFRPNYLLTTGSEKTVERYCLSYTEYVCKPENSNDDHGLVFCDLDHTSKSILIEGRNLNQNTRKEDITRYPYEKATKIAVNPNKMCFNYYAVGYQSGFVRIKQNVINVDK</sequence>
<feature type="compositionally biased region" description="Basic and acidic residues" evidence="4">
    <location>
        <begin position="1064"/>
        <end position="1090"/>
    </location>
</feature>
<feature type="region of interest" description="Disordered" evidence="4">
    <location>
        <begin position="73"/>
        <end position="94"/>
    </location>
</feature>
<evidence type="ECO:0000256" key="1">
    <source>
        <dbReference type="ARBA" id="ARBA00004123"/>
    </source>
</evidence>
<feature type="compositionally biased region" description="Basic and acidic residues" evidence="4">
    <location>
        <begin position="673"/>
        <end position="692"/>
    </location>
</feature>
<feature type="compositionally biased region" description="Basic and acidic residues" evidence="4">
    <location>
        <begin position="1431"/>
        <end position="1470"/>
    </location>
</feature>
<dbReference type="InterPro" id="IPR036322">
    <property type="entry name" value="WD40_repeat_dom_sf"/>
</dbReference>
<feature type="compositionally biased region" description="Polar residues" evidence="4">
    <location>
        <begin position="73"/>
        <end position="91"/>
    </location>
</feature>
<keyword evidence="3" id="KW-0539">Nucleus</keyword>
<reference evidence="7" key="2">
    <citation type="submission" date="2018-07" db="EMBL/GenBank/DDBJ databases">
        <authorList>
            <person name="Quirk P.G."/>
            <person name="Krulwich T.A."/>
        </authorList>
    </citation>
    <scope>NUCLEOTIDE SEQUENCE</scope>
</reference>
<feature type="compositionally biased region" description="Low complexity" evidence="4">
    <location>
        <begin position="1340"/>
        <end position="1363"/>
    </location>
</feature>
<feature type="domain" description="C2H2-type" evidence="5">
    <location>
        <begin position="1637"/>
        <end position="1658"/>
    </location>
</feature>
<feature type="region of interest" description="Disordered" evidence="4">
    <location>
        <begin position="580"/>
        <end position="611"/>
    </location>
</feature>
<dbReference type="PANTHER" id="PTHR15052">
    <property type="entry name" value="RNA POLYMERASE III TRANSCRIPTION INITIATION FACTOR COMPLEX SUBUNIT"/>
    <property type="match status" value="1"/>
</dbReference>
<feature type="domain" description="C2H2-type" evidence="5">
    <location>
        <begin position="1729"/>
        <end position="1750"/>
    </location>
</feature>
<evidence type="ECO:0000256" key="4">
    <source>
        <dbReference type="SAM" id="MobiDB-lite"/>
    </source>
</evidence>
<feature type="compositionally biased region" description="Low complexity" evidence="4">
    <location>
        <begin position="748"/>
        <end position="760"/>
    </location>
</feature>
<feature type="compositionally biased region" description="Basic and acidic residues" evidence="4">
    <location>
        <begin position="708"/>
        <end position="719"/>
    </location>
</feature>
<dbReference type="InterPro" id="IPR052416">
    <property type="entry name" value="GTF3C_component"/>
</dbReference>
<proteinExistence type="predicted"/>
<evidence type="ECO:0000313" key="7">
    <source>
        <dbReference type="EMBL" id="SSX20625.1"/>
    </source>
</evidence>
<dbReference type="SUPFAM" id="SSF50978">
    <property type="entry name" value="WD40 repeat-like"/>
    <property type="match status" value="1"/>
</dbReference>
<dbReference type="GO" id="GO:0006383">
    <property type="term" value="P:transcription by RNA polymerase III"/>
    <property type="evidence" value="ECO:0007669"/>
    <property type="project" value="TreeGrafter"/>
</dbReference>
<feature type="compositionally biased region" description="Basic and acidic residues" evidence="4">
    <location>
        <begin position="1477"/>
        <end position="1489"/>
    </location>
</feature>
<feature type="compositionally biased region" description="Basic and acidic residues" evidence="4">
    <location>
        <begin position="833"/>
        <end position="870"/>
    </location>
</feature>
<comment type="subcellular location">
    <subcellularLocation>
        <location evidence="1">Nucleus</location>
    </subcellularLocation>
</comment>
<feature type="region of interest" description="Disordered" evidence="4">
    <location>
        <begin position="647"/>
        <end position="763"/>
    </location>
</feature>
<dbReference type="EMBL" id="UFQS01000131">
    <property type="protein sequence ID" value="SSX00245.1"/>
    <property type="molecule type" value="Genomic_DNA"/>
</dbReference>
<feature type="compositionally biased region" description="Basic and acidic residues" evidence="4">
    <location>
        <begin position="581"/>
        <end position="593"/>
    </location>
</feature>
<feature type="compositionally biased region" description="Basic and acidic residues" evidence="4">
    <location>
        <begin position="1308"/>
        <end position="1337"/>
    </location>
</feature>
<feature type="compositionally biased region" description="Basic and acidic residues" evidence="4">
    <location>
        <begin position="1566"/>
        <end position="1591"/>
    </location>
</feature>
<name>A0A336LS33_CULSO</name>
<dbReference type="EMBL" id="UFQT01000131">
    <property type="protein sequence ID" value="SSX20625.1"/>
    <property type="molecule type" value="Genomic_DNA"/>
</dbReference>
<organism evidence="7">
    <name type="scientific">Culicoides sonorensis</name>
    <name type="common">Biting midge</name>
    <dbReference type="NCBI Taxonomy" id="179676"/>
    <lineage>
        <taxon>Eukaryota</taxon>
        <taxon>Metazoa</taxon>
        <taxon>Ecdysozoa</taxon>
        <taxon>Arthropoda</taxon>
        <taxon>Hexapoda</taxon>
        <taxon>Insecta</taxon>
        <taxon>Pterygota</taxon>
        <taxon>Neoptera</taxon>
        <taxon>Endopterygota</taxon>
        <taxon>Diptera</taxon>
        <taxon>Nematocera</taxon>
        <taxon>Chironomoidea</taxon>
        <taxon>Ceratopogonidae</taxon>
        <taxon>Ceratopogoninae</taxon>
        <taxon>Culicoides</taxon>
        <taxon>Monoculicoides</taxon>
    </lineage>
</organism>
<reference evidence="6" key="1">
    <citation type="submission" date="2018-04" db="EMBL/GenBank/DDBJ databases">
        <authorList>
            <person name="Go L.Y."/>
            <person name="Mitchell J.A."/>
        </authorList>
    </citation>
    <scope>NUCLEOTIDE SEQUENCE</scope>
    <source>
        <tissue evidence="6">Whole organism</tissue>
    </source>
</reference>
<feature type="compositionally biased region" description="Basic and acidic residues" evidence="4">
    <location>
        <begin position="1045"/>
        <end position="1056"/>
    </location>
</feature>
<dbReference type="PANTHER" id="PTHR15052:SF2">
    <property type="entry name" value="GENERAL TRANSCRIPTION FACTOR 3C POLYPEPTIDE 2"/>
    <property type="match status" value="1"/>
</dbReference>
<feature type="compositionally biased region" description="Basic and acidic residues" evidence="4">
    <location>
        <begin position="800"/>
        <end position="818"/>
    </location>
</feature>
<feature type="region of interest" description="Disordered" evidence="4">
    <location>
        <begin position="115"/>
        <end position="138"/>
    </location>
</feature>
<gene>
    <name evidence="7" type="primary">CSON001971</name>
</gene>
<dbReference type="GO" id="GO:0005634">
    <property type="term" value="C:nucleus"/>
    <property type="evidence" value="ECO:0007669"/>
    <property type="project" value="UniProtKB-SubCell"/>
</dbReference>
<dbReference type="InterPro" id="IPR013087">
    <property type="entry name" value="Znf_C2H2_type"/>
</dbReference>
<feature type="compositionally biased region" description="Low complexity" evidence="4">
    <location>
        <begin position="790"/>
        <end position="799"/>
    </location>
</feature>
<dbReference type="VEuPathDB" id="VectorBase:CSON001971"/>
<dbReference type="OMA" id="HENESQK"/>
<feature type="compositionally biased region" description="Basic and acidic residues" evidence="4">
    <location>
        <begin position="1124"/>
        <end position="1245"/>
    </location>
</feature>
<evidence type="ECO:0000256" key="2">
    <source>
        <dbReference type="ARBA" id="ARBA00023163"/>
    </source>
</evidence>
<dbReference type="InterPro" id="IPR015943">
    <property type="entry name" value="WD40/YVTN_repeat-like_dom_sf"/>
</dbReference>
<feature type="compositionally biased region" description="Polar residues" evidence="4">
    <location>
        <begin position="1247"/>
        <end position="1271"/>
    </location>
</feature>
<feature type="region of interest" description="Disordered" evidence="4">
    <location>
        <begin position="1003"/>
        <end position="1633"/>
    </location>
</feature>
<feature type="compositionally biased region" description="Polar residues" evidence="4">
    <location>
        <begin position="820"/>
        <end position="830"/>
    </location>
</feature>
<evidence type="ECO:0000313" key="6">
    <source>
        <dbReference type="EMBL" id="SSX00245.1"/>
    </source>
</evidence>
<evidence type="ECO:0000259" key="5">
    <source>
        <dbReference type="SMART" id="SM00355"/>
    </source>
</evidence>
<feature type="region of interest" description="Disordered" evidence="4">
    <location>
        <begin position="916"/>
        <end position="971"/>
    </location>
</feature>
<feature type="compositionally biased region" description="Basic and acidic residues" evidence="4">
    <location>
        <begin position="1284"/>
        <end position="1296"/>
    </location>
</feature>
<feature type="region of interest" description="Disordered" evidence="4">
    <location>
        <begin position="1864"/>
        <end position="1933"/>
    </location>
</feature>
<feature type="compositionally biased region" description="Polar residues" evidence="4">
    <location>
        <begin position="1552"/>
        <end position="1565"/>
    </location>
</feature>
<accession>A0A336LS33</accession>